<evidence type="ECO:0000313" key="1">
    <source>
        <dbReference type="EMBL" id="OAE34186.1"/>
    </source>
</evidence>
<sequence>MRVLLNTLKRRPIRSDKGPSCCPAYNAEVEGKFEGKLVVVKGRTLSGRVDGKRAELMSGAPMRLIGRPQVPKGSSDPSGVKVCGVSLLGKNREFGHRTTSTHPVQIEEEQLRRLMGSTDLLPSKGQC</sequence>
<organism evidence="1 2">
    <name type="scientific">Marchantia polymorpha subsp. ruderalis</name>
    <dbReference type="NCBI Taxonomy" id="1480154"/>
    <lineage>
        <taxon>Eukaryota</taxon>
        <taxon>Viridiplantae</taxon>
        <taxon>Streptophyta</taxon>
        <taxon>Embryophyta</taxon>
        <taxon>Marchantiophyta</taxon>
        <taxon>Marchantiopsida</taxon>
        <taxon>Marchantiidae</taxon>
        <taxon>Marchantiales</taxon>
        <taxon>Marchantiaceae</taxon>
        <taxon>Marchantia</taxon>
    </lineage>
</organism>
<dbReference type="AlphaFoldDB" id="A0A176WPH9"/>
<proteinExistence type="predicted"/>
<keyword evidence="2" id="KW-1185">Reference proteome</keyword>
<comment type="caution">
    <text evidence="1">The sequence shown here is derived from an EMBL/GenBank/DDBJ whole genome shotgun (WGS) entry which is preliminary data.</text>
</comment>
<protein>
    <submittedName>
        <fullName evidence="1">Uncharacterized protein</fullName>
    </submittedName>
</protein>
<accession>A0A176WPH9</accession>
<gene>
    <name evidence="1" type="ORF">AXG93_1593s1450</name>
</gene>
<name>A0A176WPH9_MARPO</name>
<dbReference type="Proteomes" id="UP000077202">
    <property type="component" value="Unassembled WGS sequence"/>
</dbReference>
<dbReference type="EMBL" id="LVLJ01000445">
    <property type="protein sequence ID" value="OAE34186.1"/>
    <property type="molecule type" value="Genomic_DNA"/>
</dbReference>
<reference evidence="1" key="1">
    <citation type="submission" date="2016-03" db="EMBL/GenBank/DDBJ databases">
        <title>Mechanisms controlling the formation of the plant cell surface in tip-growing cells are functionally conserved among land plants.</title>
        <authorList>
            <person name="Honkanen S."/>
            <person name="Jones V.A."/>
            <person name="Morieri G."/>
            <person name="Champion C."/>
            <person name="Hetherington A.J."/>
            <person name="Kelly S."/>
            <person name="Saint-Marcoux D."/>
            <person name="Proust H."/>
            <person name="Prescott H."/>
            <person name="Dolan L."/>
        </authorList>
    </citation>
    <scope>NUCLEOTIDE SEQUENCE [LARGE SCALE GENOMIC DNA]</scope>
    <source>
        <tissue evidence="1">Whole gametophyte</tissue>
    </source>
</reference>
<evidence type="ECO:0000313" key="2">
    <source>
        <dbReference type="Proteomes" id="UP000077202"/>
    </source>
</evidence>